<dbReference type="PhylomeDB" id="B6QD73"/>
<keyword evidence="6" id="KW-0472">Membrane</keyword>
<comment type="cofactor">
    <cofactor evidence="1">
        <name>FAD</name>
        <dbReference type="ChEBI" id="CHEBI:57692"/>
    </cofactor>
</comment>
<organism evidence="7 8">
    <name type="scientific">Talaromyces marneffei (strain ATCC 18224 / CBS 334.59 / QM 7333)</name>
    <name type="common">Penicillium marneffei</name>
    <dbReference type="NCBI Taxonomy" id="441960"/>
    <lineage>
        <taxon>Eukaryota</taxon>
        <taxon>Fungi</taxon>
        <taxon>Dikarya</taxon>
        <taxon>Ascomycota</taxon>
        <taxon>Pezizomycotina</taxon>
        <taxon>Eurotiomycetes</taxon>
        <taxon>Eurotiomycetidae</taxon>
        <taxon>Eurotiales</taxon>
        <taxon>Trichocomaceae</taxon>
        <taxon>Talaromyces</taxon>
        <taxon>Talaromyces sect. Talaromyces</taxon>
    </lineage>
</organism>
<keyword evidence="7" id="KW-0503">Monooxygenase</keyword>
<dbReference type="SUPFAM" id="SSF51905">
    <property type="entry name" value="FAD/NAD(P)-binding domain"/>
    <property type="match status" value="3"/>
</dbReference>
<dbReference type="EMBL" id="DS995901">
    <property type="protein sequence ID" value="EEA23723.1"/>
    <property type="molecule type" value="Genomic_DNA"/>
</dbReference>
<dbReference type="GO" id="GO:0050661">
    <property type="term" value="F:NADP binding"/>
    <property type="evidence" value="ECO:0007669"/>
    <property type="project" value="InterPro"/>
</dbReference>
<evidence type="ECO:0000256" key="4">
    <source>
        <dbReference type="ARBA" id="ARBA00022827"/>
    </source>
</evidence>
<dbReference type="Gene3D" id="3.50.50.60">
    <property type="entry name" value="FAD/NAD(P)-binding domain"/>
    <property type="match status" value="2"/>
</dbReference>
<evidence type="ECO:0000256" key="3">
    <source>
        <dbReference type="ARBA" id="ARBA00022630"/>
    </source>
</evidence>
<accession>B6QD73</accession>
<dbReference type="AlphaFoldDB" id="B6QD73"/>
<dbReference type="Pfam" id="PF00743">
    <property type="entry name" value="FMO-like"/>
    <property type="match status" value="1"/>
</dbReference>
<sequence length="566" mass="63680">MNGNTRQKPIDSGRPVRVVIIGAGVSGIALYIRLLQYVPNVTITIFEKNAGLGGTWFENRYPGVACDIPSHVYQYSFEPNTQWSKLFSTGAEILEYVKGVANKYRVSEKIKYNTRVVGATWHDNKGVWMVKTMNAKPSGESEEEETEAEIVISAVGILNNWKWPDIEGLDAFEGKLLHSANWDTTWDYTGQAVALVGCGSSAIQILPHLQKKSLRVHNFIRGGTWISQPFGSTFTENILTNSAESGNYAYTKEELQRFESDTEYYQAYRREMESFINKDFPCLFPGTSEEEESTQKIKDNMRAKLASKEGVYEALEPQFTPGCRRLTPGPGYLEALTQDNVELVKTPIARITKRGVVTTDGKEWIVDAIACATGFDCSYKPRFPIIGKDNKNLSEKWQERASAYLSHSIPGFPNYFTVGGPNSATGGGSLLLILESVMGYVVRAVQKISRENIKSMEVKECALVSWQNHLDQYFPKTVHVDNCTSWYKIDGKILGLWPGSSLHAMKTLEHPRWEDYEYKLVEKEDELSWIGSGWTIEDVNRGNLGYYIDFADVPPIPSEELLAKQP</sequence>
<dbReference type="Proteomes" id="UP000001294">
    <property type="component" value="Unassembled WGS sequence"/>
</dbReference>
<dbReference type="OrthoDB" id="74360at2759"/>
<evidence type="ECO:0000256" key="5">
    <source>
        <dbReference type="ARBA" id="ARBA00023002"/>
    </source>
</evidence>
<dbReference type="PANTHER" id="PTHR42877">
    <property type="entry name" value="L-ORNITHINE N(5)-MONOOXYGENASE-RELATED"/>
    <property type="match status" value="1"/>
</dbReference>
<gene>
    <name evidence="7" type="ORF">PMAA_077540</name>
</gene>
<dbReference type="GO" id="GO:0050660">
    <property type="term" value="F:flavin adenine dinucleotide binding"/>
    <property type="evidence" value="ECO:0007669"/>
    <property type="project" value="InterPro"/>
</dbReference>
<evidence type="ECO:0000256" key="1">
    <source>
        <dbReference type="ARBA" id="ARBA00001974"/>
    </source>
</evidence>
<keyword evidence="3" id="KW-0285">Flavoprotein</keyword>
<keyword evidence="8" id="KW-1185">Reference proteome</keyword>
<evidence type="ECO:0000256" key="6">
    <source>
        <dbReference type="SAM" id="Phobius"/>
    </source>
</evidence>
<name>B6QD73_TALMQ</name>
<keyword evidence="6" id="KW-1133">Transmembrane helix</keyword>
<keyword evidence="5" id="KW-0560">Oxidoreductase</keyword>
<protein>
    <submittedName>
        <fullName evidence="7">Monooxygenase, putative</fullName>
    </submittedName>
</protein>
<keyword evidence="4" id="KW-0274">FAD</keyword>
<dbReference type="InterPro" id="IPR036188">
    <property type="entry name" value="FAD/NAD-bd_sf"/>
</dbReference>
<dbReference type="InterPro" id="IPR051209">
    <property type="entry name" value="FAD-bind_Monooxygenase_sf"/>
</dbReference>
<feature type="transmembrane region" description="Helical" evidence="6">
    <location>
        <begin position="16"/>
        <end position="34"/>
    </location>
</feature>
<evidence type="ECO:0000256" key="2">
    <source>
        <dbReference type="ARBA" id="ARBA00010139"/>
    </source>
</evidence>
<dbReference type="GO" id="GO:0004499">
    <property type="term" value="F:N,N-dimethylaniline monooxygenase activity"/>
    <property type="evidence" value="ECO:0007669"/>
    <property type="project" value="InterPro"/>
</dbReference>
<dbReference type="VEuPathDB" id="FungiDB:PMAA_077540"/>
<dbReference type="PANTHER" id="PTHR42877:SF7">
    <property type="entry name" value="FLAVIN-BINDING MONOOXYGENASE-RELATED"/>
    <property type="match status" value="1"/>
</dbReference>
<dbReference type="HOGENOM" id="CLU_006937_6_1_1"/>
<evidence type="ECO:0000313" key="8">
    <source>
        <dbReference type="Proteomes" id="UP000001294"/>
    </source>
</evidence>
<keyword evidence="6" id="KW-0812">Transmembrane</keyword>
<reference evidence="8" key="1">
    <citation type="journal article" date="2015" name="Genome Announc.">
        <title>Genome sequence of the AIDS-associated pathogen Penicillium marneffei (ATCC18224) and its near taxonomic relative Talaromyces stipitatus (ATCC10500).</title>
        <authorList>
            <person name="Nierman W.C."/>
            <person name="Fedorova-Abrams N.D."/>
            <person name="Andrianopoulos A."/>
        </authorList>
    </citation>
    <scope>NUCLEOTIDE SEQUENCE [LARGE SCALE GENOMIC DNA]</scope>
    <source>
        <strain evidence="8">ATCC 18224 / CBS 334.59 / QM 7333</strain>
    </source>
</reference>
<comment type="similarity">
    <text evidence="2">Belongs to the FAD-binding monooxygenase family.</text>
</comment>
<proteinExistence type="inferred from homology"/>
<evidence type="ECO:0000313" key="7">
    <source>
        <dbReference type="EMBL" id="EEA23723.1"/>
    </source>
</evidence>
<dbReference type="InterPro" id="IPR020946">
    <property type="entry name" value="Flavin_mOase-like"/>
</dbReference>